<evidence type="ECO:0000313" key="2">
    <source>
        <dbReference type="Proteomes" id="UP000664480"/>
    </source>
</evidence>
<proteinExistence type="predicted"/>
<reference evidence="1 2" key="1">
    <citation type="submission" date="2021-03" db="EMBL/GenBank/DDBJ databases">
        <title>novel species isolated from a fishpond in China.</title>
        <authorList>
            <person name="Lu H."/>
            <person name="Cai Z."/>
        </authorList>
    </citation>
    <scope>NUCLEOTIDE SEQUENCE [LARGE SCALE GENOMIC DNA]</scope>
    <source>
        <strain evidence="1 2">YJ13C</strain>
    </source>
</reference>
<dbReference type="RefSeq" id="WP_206587371.1">
    <property type="nucleotide sequence ID" value="NZ_JAFKCU010000003.1"/>
</dbReference>
<organism evidence="1 2">
    <name type="scientific">Algoriphagus pacificus</name>
    <dbReference type="NCBI Taxonomy" id="2811234"/>
    <lineage>
        <taxon>Bacteria</taxon>
        <taxon>Pseudomonadati</taxon>
        <taxon>Bacteroidota</taxon>
        <taxon>Cytophagia</taxon>
        <taxon>Cytophagales</taxon>
        <taxon>Cyclobacteriaceae</taxon>
        <taxon>Algoriphagus</taxon>
    </lineage>
</organism>
<accession>A0ABS3CJN3</accession>
<comment type="caution">
    <text evidence="1">The sequence shown here is derived from an EMBL/GenBank/DDBJ whole genome shotgun (WGS) entry which is preliminary data.</text>
</comment>
<dbReference type="InterPro" id="IPR045767">
    <property type="entry name" value="DUF6134"/>
</dbReference>
<name>A0ABS3CJN3_9BACT</name>
<keyword evidence="2" id="KW-1185">Reference proteome</keyword>
<gene>
    <name evidence="1" type="ORF">J0A69_14725</name>
</gene>
<dbReference type="EMBL" id="JAFKCU010000003">
    <property type="protein sequence ID" value="MBN7816701.1"/>
    <property type="molecule type" value="Genomic_DNA"/>
</dbReference>
<protein>
    <recommendedName>
        <fullName evidence="3">MORN repeat variant</fullName>
    </recommendedName>
</protein>
<evidence type="ECO:0000313" key="1">
    <source>
        <dbReference type="EMBL" id="MBN7816701.1"/>
    </source>
</evidence>
<dbReference type="Pfam" id="PF19630">
    <property type="entry name" value="DUF6134"/>
    <property type="match status" value="1"/>
</dbReference>
<dbReference type="Proteomes" id="UP000664480">
    <property type="component" value="Unassembled WGS sequence"/>
</dbReference>
<sequence length="208" mass="23902">MILKFLFSIVYIFLFVSLFALSNAQTQNNKTIQKYDIVVAGFRIGGMTAEKTTTGSEINYEINSLVEFWFFGKVHVEFLQKADYKAGQLVEAYTHSNSNRGDFETFVKWEGDHYEVDATTYKFENKKPINQKVYSSPAKLYFNEPKDGDILMSENFGMLTKVKEEKSGVYAIDVNGNTNTFYYENGVLQKVVLENSIKNYVIRLAQDD</sequence>
<evidence type="ECO:0008006" key="3">
    <source>
        <dbReference type="Google" id="ProtNLM"/>
    </source>
</evidence>